<dbReference type="CDD" id="cd06260">
    <property type="entry name" value="DUF820-like"/>
    <property type="match status" value="1"/>
</dbReference>
<keyword evidence="2" id="KW-0255">Endonuclease</keyword>
<evidence type="ECO:0000259" key="1">
    <source>
        <dbReference type="Pfam" id="PF05685"/>
    </source>
</evidence>
<comment type="caution">
    <text evidence="2">The sequence shown here is derived from an EMBL/GenBank/DDBJ whole genome shotgun (WGS) entry which is preliminary data.</text>
</comment>
<dbReference type="PANTHER" id="PTHR34107">
    <property type="entry name" value="SLL0198 PROTEIN-RELATED"/>
    <property type="match status" value="1"/>
</dbReference>
<accession>A0A0F3H050</accession>
<keyword evidence="2" id="KW-0540">Nuclease</keyword>
<feature type="domain" description="Putative restriction endonuclease" evidence="1">
    <location>
        <begin position="14"/>
        <end position="167"/>
    </location>
</feature>
<protein>
    <submittedName>
        <fullName evidence="2">Restriction endonuclease</fullName>
    </submittedName>
</protein>
<dbReference type="Proteomes" id="UP000033423">
    <property type="component" value="Unassembled WGS sequence"/>
</dbReference>
<keyword evidence="3" id="KW-1185">Reference proteome</keyword>
<dbReference type="InterPro" id="IPR011335">
    <property type="entry name" value="Restrct_endonuc-II-like"/>
</dbReference>
<dbReference type="Pfam" id="PF05685">
    <property type="entry name" value="Uma2"/>
    <property type="match status" value="1"/>
</dbReference>
<dbReference type="GO" id="GO:0004519">
    <property type="term" value="F:endonuclease activity"/>
    <property type="evidence" value="ECO:0007669"/>
    <property type="project" value="UniProtKB-KW"/>
</dbReference>
<dbReference type="InterPro" id="IPR012296">
    <property type="entry name" value="Nuclease_put_TT1808"/>
</dbReference>
<name>A0A0F3H050_9BACT</name>
<dbReference type="AlphaFoldDB" id="A0A0F3H050"/>
<dbReference type="Gene3D" id="3.90.1570.10">
    <property type="entry name" value="tt1808, chain A"/>
    <property type="match status" value="1"/>
</dbReference>
<proteinExistence type="predicted"/>
<dbReference type="SUPFAM" id="SSF52980">
    <property type="entry name" value="Restriction endonuclease-like"/>
    <property type="match status" value="1"/>
</dbReference>
<dbReference type="EMBL" id="LACI01000660">
    <property type="protein sequence ID" value="KJU86293.1"/>
    <property type="molecule type" value="Genomic_DNA"/>
</dbReference>
<organism evidence="2 3">
    <name type="scientific">Candidatus Magnetobacterium bavaricum</name>
    <dbReference type="NCBI Taxonomy" id="29290"/>
    <lineage>
        <taxon>Bacteria</taxon>
        <taxon>Pseudomonadati</taxon>
        <taxon>Nitrospirota</taxon>
        <taxon>Thermodesulfovibrionia</taxon>
        <taxon>Thermodesulfovibrionales</taxon>
        <taxon>Candidatus Magnetobacteriaceae</taxon>
        <taxon>Candidatus Magnetobacterium</taxon>
    </lineage>
</organism>
<dbReference type="InterPro" id="IPR008538">
    <property type="entry name" value="Uma2"/>
</dbReference>
<evidence type="ECO:0000313" key="3">
    <source>
        <dbReference type="Proteomes" id="UP000033423"/>
    </source>
</evidence>
<sequence length="179" mass="20815">METQTLGKDFDLTEIINGVEVMGPSPFGKHQDISRRIYDRISQFVRDKRLGVVFYAPLDVILEEEEQQLQPDLLFIKKENMGIFQDWIRGVPDMVCEIVSKGSVAKDTVTKKDVYERYKVPEFWLVFPWFETIEVFAFEGDKYKLFSTAEGEGMVKSKVIEGLEMDVKEVFSDLFFEEA</sequence>
<gene>
    <name evidence="2" type="ORF">MBAV_001516</name>
</gene>
<reference evidence="2 3" key="1">
    <citation type="submission" date="2015-02" db="EMBL/GenBank/DDBJ databases">
        <title>Single-cell genomics of uncultivated deep-branching MTB reveals a conserved set of magnetosome genes.</title>
        <authorList>
            <person name="Kolinko S."/>
            <person name="Richter M."/>
            <person name="Glockner F.O."/>
            <person name="Brachmann A."/>
            <person name="Schuler D."/>
        </authorList>
    </citation>
    <scope>NUCLEOTIDE SEQUENCE [LARGE SCALE GENOMIC DNA]</scope>
    <source>
        <strain evidence="2">TM-1</strain>
    </source>
</reference>
<evidence type="ECO:0000313" key="2">
    <source>
        <dbReference type="EMBL" id="KJU86293.1"/>
    </source>
</evidence>
<keyword evidence="2" id="KW-0378">Hydrolase</keyword>
<dbReference type="PANTHER" id="PTHR34107:SF4">
    <property type="entry name" value="SLL1222 PROTEIN"/>
    <property type="match status" value="1"/>
</dbReference>